<dbReference type="Proteomes" id="UP000012589">
    <property type="component" value="Unassembled WGS sequence"/>
</dbReference>
<protein>
    <recommendedName>
        <fullName evidence="1">Stage 0 sporulation protein A homolog</fullName>
    </recommendedName>
</protein>
<evidence type="ECO:0000259" key="4">
    <source>
        <dbReference type="PROSITE" id="PS50110"/>
    </source>
</evidence>
<gene>
    <name evidence="5" type="ORF">C823_00127</name>
</gene>
<dbReference type="AlphaFoldDB" id="N2BQ14"/>
<evidence type="ECO:0000256" key="1">
    <source>
        <dbReference type="ARBA" id="ARBA00018672"/>
    </source>
</evidence>
<evidence type="ECO:0000313" key="6">
    <source>
        <dbReference type="Proteomes" id="UP000012589"/>
    </source>
</evidence>
<dbReference type="HOGENOM" id="CLU_2342557_0_0_9"/>
<evidence type="ECO:0000256" key="2">
    <source>
        <dbReference type="ARBA" id="ARBA00024867"/>
    </source>
</evidence>
<keyword evidence="3" id="KW-0597">Phosphoprotein</keyword>
<name>N2BQ14_9FIRM</name>
<dbReference type="eggNOG" id="COG3279">
    <property type="taxonomic scope" value="Bacteria"/>
</dbReference>
<comment type="function">
    <text evidence="2">May play the central regulatory role in sporulation. It may be an element of the effector pathway responsible for the activation of sporulation genes in response to nutritional stress. Spo0A may act in concert with spo0H (a sigma factor) to control the expression of some genes that are critical to the sporulation process.</text>
</comment>
<dbReference type="SUPFAM" id="SSF52172">
    <property type="entry name" value="CheY-like"/>
    <property type="match status" value="1"/>
</dbReference>
<dbReference type="GO" id="GO:0000160">
    <property type="term" value="P:phosphorelay signal transduction system"/>
    <property type="evidence" value="ECO:0007669"/>
    <property type="project" value="InterPro"/>
</dbReference>
<evidence type="ECO:0000313" key="5">
    <source>
        <dbReference type="EMBL" id="EMZ38964.1"/>
    </source>
</evidence>
<comment type="caution">
    <text evidence="5">The sequence shown here is derived from an EMBL/GenBank/DDBJ whole genome shotgun (WGS) entry which is preliminary data.</text>
</comment>
<dbReference type="PROSITE" id="PS50110">
    <property type="entry name" value="RESPONSE_REGULATORY"/>
    <property type="match status" value="1"/>
</dbReference>
<dbReference type="EMBL" id="AQFT01000005">
    <property type="protein sequence ID" value="EMZ38964.1"/>
    <property type="molecule type" value="Genomic_DNA"/>
</dbReference>
<sequence>MNIAVVDDEEAIREQIGRFIKKRNPDFHISGFATGEGLLAAGTGFDIIFLDIQMEGMGALRRRGHSGSLAWMRWSSSLRELRNMCLRLLMCRRSTTC</sequence>
<feature type="domain" description="Response regulatory" evidence="4">
    <location>
        <begin position="2"/>
        <end position="97"/>
    </location>
</feature>
<proteinExistence type="predicted"/>
<reference evidence="5 6" key="1">
    <citation type="journal article" date="2014" name="Genome Announc.">
        <title>Draft genome sequences of the altered schaedler flora, a defined bacterial community from gnotobiotic mice.</title>
        <authorList>
            <person name="Wannemuehler M.J."/>
            <person name="Overstreet A.M."/>
            <person name="Ward D.V."/>
            <person name="Phillips G.J."/>
        </authorList>
    </citation>
    <scope>NUCLEOTIDE SEQUENCE [LARGE SCALE GENOMIC DNA]</scope>
    <source>
        <strain evidence="5 6">ASF492</strain>
    </source>
</reference>
<accession>N2BQ14</accession>
<dbReference type="STRING" id="1235802.C823_00127"/>
<dbReference type="InterPro" id="IPR011006">
    <property type="entry name" value="CheY-like_superfamily"/>
</dbReference>
<organism evidence="5 6">
    <name type="scientific">Eubacterium plexicaudatum ASF492</name>
    <dbReference type="NCBI Taxonomy" id="1235802"/>
    <lineage>
        <taxon>Bacteria</taxon>
        <taxon>Bacillati</taxon>
        <taxon>Bacillota</taxon>
        <taxon>Clostridia</taxon>
        <taxon>Eubacteriales</taxon>
        <taxon>Eubacteriaceae</taxon>
        <taxon>Eubacterium</taxon>
    </lineage>
</organism>
<evidence type="ECO:0000256" key="3">
    <source>
        <dbReference type="PROSITE-ProRule" id="PRU00169"/>
    </source>
</evidence>
<dbReference type="Gene3D" id="3.40.50.2300">
    <property type="match status" value="1"/>
</dbReference>
<keyword evidence="6" id="KW-1185">Reference proteome</keyword>
<feature type="modified residue" description="4-aspartylphosphate" evidence="3">
    <location>
        <position position="51"/>
    </location>
</feature>
<dbReference type="InterPro" id="IPR001789">
    <property type="entry name" value="Sig_transdc_resp-reg_receiver"/>
</dbReference>